<reference evidence="2 3" key="1">
    <citation type="submission" date="2020-01" db="EMBL/GenBank/DDBJ databases">
        <authorList>
            <person name="Kim M."/>
        </authorList>
    </citation>
    <scope>NUCLEOTIDE SEQUENCE [LARGE SCALE GENOMIC DNA]</scope>
    <source>
        <strain evidence="2 3">BT10</strain>
    </source>
</reference>
<dbReference type="SUPFAM" id="SSF159888">
    <property type="entry name" value="YdhG-like"/>
    <property type="match status" value="1"/>
</dbReference>
<organism evidence="2 3">
    <name type="scientific">Nibribacter ruber</name>
    <dbReference type="NCBI Taxonomy" id="2698458"/>
    <lineage>
        <taxon>Bacteria</taxon>
        <taxon>Pseudomonadati</taxon>
        <taxon>Bacteroidota</taxon>
        <taxon>Cytophagia</taxon>
        <taxon>Cytophagales</taxon>
        <taxon>Hymenobacteraceae</taxon>
        <taxon>Nibribacter</taxon>
    </lineage>
</organism>
<evidence type="ECO:0000313" key="3">
    <source>
        <dbReference type="Proteomes" id="UP000464214"/>
    </source>
</evidence>
<sequence>MRQFVLQAAPQVEERFIYKCPFYYYLGQMCYMSTTKTGSVYLGFVKGLHLSNDQGLFAEADTKQIRKVFFRPGLPFPEAALRELLQEAILYNELKPSQQIQCKRRALTQ</sequence>
<dbReference type="Proteomes" id="UP000464214">
    <property type="component" value="Chromosome"/>
</dbReference>
<feature type="domain" description="YdhG-like" evidence="1">
    <location>
        <begin position="1"/>
        <end position="89"/>
    </location>
</feature>
<proteinExistence type="predicted"/>
<evidence type="ECO:0000313" key="2">
    <source>
        <dbReference type="EMBL" id="QHL87260.1"/>
    </source>
</evidence>
<accession>A0A6P1NW19</accession>
<dbReference type="InterPro" id="IPR014922">
    <property type="entry name" value="YdhG-like"/>
</dbReference>
<keyword evidence="3" id="KW-1185">Reference proteome</keyword>
<protein>
    <recommendedName>
        <fullName evidence="1">YdhG-like domain-containing protein</fullName>
    </recommendedName>
</protein>
<dbReference type="EMBL" id="CP047897">
    <property type="protein sequence ID" value="QHL87260.1"/>
    <property type="molecule type" value="Genomic_DNA"/>
</dbReference>
<gene>
    <name evidence="2" type="ORF">GU926_07375</name>
</gene>
<evidence type="ECO:0000259" key="1">
    <source>
        <dbReference type="Pfam" id="PF08818"/>
    </source>
</evidence>
<name>A0A6P1NW19_9BACT</name>
<dbReference type="KEGG" id="nib:GU926_07375"/>
<dbReference type="Pfam" id="PF08818">
    <property type="entry name" value="DUF1801"/>
    <property type="match status" value="1"/>
</dbReference>
<dbReference type="AlphaFoldDB" id="A0A6P1NW19"/>